<feature type="region of interest" description="Disordered" evidence="3">
    <location>
        <begin position="289"/>
        <end position="340"/>
    </location>
</feature>
<feature type="compositionally biased region" description="Basic and acidic residues" evidence="3">
    <location>
        <begin position="15"/>
        <end position="38"/>
    </location>
</feature>
<evidence type="ECO:0000259" key="4">
    <source>
        <dbReference type="Pfam" id="PF23598"/>
    </source>
</evidence>
<gene>
    <name evidence="5" type="ORF">PHAVU_006G041200g</name>
</gene>
<organism evidence="5 6">
    <name type="scientific">Phaseolus vulgaris</name>
    <name type="common">Kidney bean</name>
    <name type="synonym">French bean</name>
    <dbReference type="NCBI Taxonomy" id="3885"/>
    <lineage>
        <taxon>Eukaryota</taxon>
        <taxon>Viridiplantae</taxon>
        <taxon>Streptophyta</taxon>
        <taxon>Embryophyta</taxon>
        <taxon>Tracheophyta</taxon>
        <taxon>Spermatophyta</taxon>
        <taxon>Magnoliopsida</taxon>
        <taxon>eudicotyledons</taxon>
        <taxon>Gunneridae</taxon>
        <taxon>Pentapetalae</taxon>
        <taxon>rosids</taxon>
        <taxon>fabids</taxon>
        <taxon>Fabales</taxon>
        <taxon>Fabaceae</taxon>
        <taxon>Papilionoideae</taxon>
        <taxon>50 kb inversion clade</taxon>
        <taxon>NPAAA clade</taxon>
        <taxon>indigoferoid/millettioid clade</taxon>
        <taxon>Phaseoleae</taxon>
        <taxon>Phaseolus</taxon>
    </lineage>
</organism>
<keyword evidence="2" id="KW-0175">Coiled coil</keyword>
<dbReference type="InterPro" id="IPR032675">
    <property type="entry name" value="LRR_dom_sf"/>
</dbReference>
<dbReference type="Gramene" id="ESW18440">
    <property type="protein sequence ID" value="ESW18440"/>
    <property type="gene ID" value="PHAVU_006G041200g"/>
</dbReference>
<dbReference type="PANTHER" id="PTHR47186:SF45">
    <property type="entry name" value="DISEASE RESISTANCE RPP13-LIKE PROTEIN 1"/>
    <property type="match status" value="1"/>
</dbReference>
<sequence length="857" mass="97513">MGWRSHIYVGIKTFHRSDKPSSSDEAKEKSEEKDETIDGKLENLTFMLEHLKDNFSTVKKNEELRKTLREVENLLQCFNSKLAEEANENETKRLEQPSQTSTEEEMNQHFIDEEFKVTDIGKPPPSQETQDKKSIVENDVGIDEKFESLKFKLDKMKAISFTVKEDKELRDKLRVMEDLLRNFNGKSLHNIVNSIEDSNQSEKKSSELPDQTSRDDQDLKTTGEDKPSLDQEPEKYVAIDEKLESLKLELDNMKAKFSPVKENEEMRDTLRTLEDLLQSFDKKSLAEIVNPAEDENQSETEGSSQISRGQLEDQDLKGFDKSSQNQETQDKESVEKDVSVDEKVESLKSEVDNKKANLVRLNTNELPKVLRAEENLIKNTDKNISSENREDSKEEMVGKVVEAISKEIKKSTEKLGFSPTKTKADESSGKGKTSKELHYPILSLSQAHNDVELVLKRFQASYDVLDSHSKVCSYGMVKCPVVSKFKINPWIRHMLVSSVLGEDKQPFGFYSQIITPSHHNGTGHACLVLDQEKVQIGGEFDSKSDHCKSVFNLGANYLTIEPRWMAKMKKLVVLQLGRWQESPSHHIEVASTEFMTDLKAQKHLKYLSLRGISRISELPPSIAQLVSLQILDLKACHNLETLPNEITSLRKLTHLDVSQCYLLERMPKGIEKLTELQVLKGFVVGNSDKTPRVSDLVNFKKLKRLSIHIGSEAVIQDKEFESLEGLLVKCLKISWGVSSNTKYQDIDISLPQSLEKLNLEAFPSLKTPKWLKLNTLPPGLKRLYIVGGKLTSLEKEKGSTISCKVEILRLKYLRKLQMDDLKNLGELFPSLKYAEVNKTRIIPLNGRLINDGESTIS</sequence>
<keyword evidence="1" id="KW-0677">Repeat</keyword>
<feature type="compositionally biased region" description="Basic and acidic residues" evidence="3">
    <location>
        <begin position="200"/>
        <end position="237"/>
    </location>
</feature>
<protein>
    <recommendedName>
        <fullName evidence="4">Disease resistance R13L4/SHOC-2-like LRR domain-containing protein</fullName>
    </recommendedName>
</protein>
<feature type="compositionally biased region" description="Polar residues" evidence="3">
    <location>
        <begin position="299"/>
        <end position="308"/>
    </location>
</feature>
<evidence type="ECO:0000256" key="1">
    <source>
        <dbReference type="ARBA" id="ARBA00022737"/>
    </source>
</evidence>
<dbReference type="SUPFAM" id="SSF52047">
    <property type="entry name" value="RNI-like"/>
    <property type="match status" value="1"/>
</dbReference>
<feature type="coiled-coil region" evidence="2">
    <location>
        <begin position="344"/>
        <end position="390"/>
    </location>
</feature>
<evidence type="ECO:0000256" key="2">
    <source>
        <dbReference type="SAM" id="Coils"/>
    </source>
</evidence>
<dbReference type="InterPro" id="IPR055414">
    <property type="entry name" value="LRR_R13L4/SHOC2-like"/>
</dbReference>
<dbReference type="OMA" id="KINPWIR"/>
<feature type="compositionally biased region" description="Basic and acidic residues" evidence="3">
    <location>
        <begin position="310"/>
        <end position="320"/>
    </location>
</feature>
<dbReference type="Gene3D" id="3.80.10.10">
    <property type="entry name" value="Ribonuclease Inhibitor"/>
    <property type="match status" value="1"/>
</dbReference>
<dbReference type="Proteomes" id="UP000000226">
    <property type="component" value="Chromosome 6"/>
</dbReference>
<feature type="domain" description="Disease resistance R13L4/SHOC-2-like LRR" evidence="4">
    <location>
        <begin position="571"/>
        <end position="802"/>
    </location>
</feature>
<feature type="compositionally biased region" description="Basic and acidic residues" evidence="3">
    <location>
        <begin position="328"/>
        <end position="340"/>
    </location>
</feature>
<dbReference type="OrthoDB" id="1934998at2759"/>
<dbReference type="eggNOG" id="ENOG502QSXD">
    <property type="taxonomic scope" value="Eukaryota"/>
</dbReference>
<keyword evidence="6" id="KW-1185">Reference proteome</keyword>
<dbReference type="AlphaFoldDB" id="V7BN10"/>
<dbReference type="Pfam" id="PF23598">
    <property type="entry name" value="LRR_14"/>
    <property type="match status" value="1"/>
</dbReference>
<proteinExistence type="predicted"/>
<name>V7BN10_PHAVU</name>
<feature type="region of interest" description="Disordered" evidence="3">
    <location>
        <begin position="195"/>
        <end position="237"/>
    </location>
</feature>
<evidence type="ECO:0000313" key="5">
    <source>
        <dbReference type="EMBL" id="ESW18440.1"/>
    </source>
</evidence>
<dbReference type="PANTHER" id="PTHR47186">
    <property type="entry name" value="LEUCINE-RICH REPEAT-CONTAINING PROTEIN 57"/>
    <property type="match status" value="1"/>
</dbReference>
<feature type="region of interest" description="Disordered" evidence="3">
    <location>
        <begin position="14"/>
        <end position="38"/>
    </location>
</feature>
<evidence type="ECO:0000256" key="3">
    <source>
        <dbReference type="SAM" id="MobiDB-lite"/>
    </source>
</evidence>
<feature type="region of interest" description="Disordered" evidence="3">
    <location>
        <begin position="85"/>
        <end position="106"/>
    </location>
</feature>
<dbReference type="EMBL" id="CM002293">
    <property type="protein sequence ID" value="ESW18440.1"/>
    <property type="molecule type" value="Genomic_DNA"/>
</dbReference>
<reference evidence="6" key="1">
    <citation type="journal article" date="2014" name="Nat. Genet.">
        <title>A reference genome for common bean and genome-wide analysis of dual domestications.</title>
        <authorList>
            <person name="Schmutz J."/>
            <person name="McClean P.E."/>
            <person name="Mamidi S."/>
            <person name="Wu G.A."/>
            <person name="Cannon S.B."/>
            <person name="Grimwood J."/>
            <person name="Jenkins J."/>
            <person name="Shu S."/>
            <person name="Song Q."/>
            <person name="Chavarro C."/>
            <person name="Torres-Torres M."/>
            <person name="Geffroy V."/>
            <person name="Moghaddam S.M."/>
            <person name="Gao D."/>
            <person name="Abernathy B."/>
            <person name="Barry K."/>
            <person name="Blair M."/>
            <person name="Brick M.A."/>
            <person name="Chovatia M."/>
            <person name="Gepts P."/>
            <person name="Goodstein D.M."/>
            <person name="Gonzales M."/>
            <person name="Hellsten U."/>
            <person name="Hyten D.L."/>
            <person name="Jia G."/>
            <person name="Kelly J.D."/>
            <person name="Kudrna D."/>
            <person name="Lee R."/>
            <person name="Richard M.M."/>
            <person name="Miklas P.N."/>
            <person name="Osorno J.M."/>
            <person name="Rodrigues J."/>
            <person name="Thareau V."/>
            <person name="Urrea C.A."/>
            <person name="Wang M."/>
            <person name="Yu Y."/>
            <person name="Zhang M."/>
            <person name="Wing R.A."/>
            <person name="Cregan P.B."/>
            <person name="Rokhsar D.S."/>
            <person name="Jackson S.A."/>
        </authorList>
    </citation>
    <scope>NUCLEOTIDE SEQUENCE [LARGE SCALE GENOMIC DNA]</scope>
    <source>
        <strain evidence="6">cv. G19833</strain>
    </source>
</reference>
<accession>V7BN10</accession>
<evidence type="ECO:0000313" key="6">
    <source>
        <dbReference type="Proteomes" id="UP000000226"/>
    </source>
</evidence>